<name>A0ABW2RTA2_9NOCA</name>
<dbReference type="CDD" id="cd00635">
    <property type="entry name" value="PLPDE_III_YBL036c_like"/>
    <property type="match status" value="1"/>
</dbReference>
<dbReference type="RefSeq" id="WP_378401825.1">
    <property type="nucleotide sequence ID" value="NZ_JBHTCS010000007.1"/>
</dbReference>
<dbReference type="Pfam" id="PF01168">
    <property type="entry name" value="Ala_racemase_N"/>
    <property type="match status" value="1"/>
</dbReference>
<feature type="modified residue" description="N6-(pyridoxal phosphate)lysine" evidence="2">
    <location>
        <position position="44"/>
    </location>
</feature>
<evidence type="ECO:0000313" key="6">
    <source>
        <dbReference type="Proteomes" id="UP001596484"/>
    </source>
</evidence>
<dbReference type="PIRSF" id="PIRSF004848">
    <property type="entry name" value="YBL036c_PLPDEIII"/>
    <property type="match status" value="1"/>
</dbReference>
<keyword evidence="1 2" id="KW-0663">Pyridoxal phosphate</keyword>
<evidence type="ECO:0000259" key="4">
    <source>
        <dbReference type="Pfam" id="PF01168"/>
    </source>
</evidence>
<organism evidence="5 6">
    <name type="scientific">Rhodococcus daqingensis</name>
    <dbReference type="NCBI Taxonomy" id="2479363"/>
    <lineage>
        <taxon>Bacteria</taxon>
        <taxon>Bacillati</taxon>
        <taxon>Actinomycetota</taxon>
        <taxon>Actinomycetes</taxon>
        <taxon>Mycobacteriales</taxon>
        <taxon>Nocardiaceae</taxon>
        <taxon>Rhodococcus</taxon>
    </lineage>
</organism>
<proteinExistence type="inferred from homology"/>
<keyword evidence="6" id="KW-1185">Reference proteome</keyword>
<dbReference type="PANTHER" id="PTHR10146">
    <property type="entry name" value="PROLINE SYNTHETASE CO-TRANSCRIBED BACTERIAL HOMOLOG PROTEIN"/>
    <property type="match status" value="1"/>
</dbReference>
<dbReference type="HAMAP" id="MF_02087">
    <property type="entry name" value="PLP_homeostasis"/>
    <property type="match status" value="1"/>
</dbReference>
<comment type="function">
    <text evidence="2">Pyridoxal 5'-phosphate (PLP)-binding protein, which is involved in PLP homeostasis.</text>
</comment>
<reference evidence="6" key="1">
    <citation type="journal article" date="2019" name="Int. J. Syst. Evol. Microbiol.">
        <title>The Global Catalogue of Microorganisms (GCM) 10K type strain sequencing project: providing services to taxonomists for standard genome sequencing and annotation.</title>
        <authorList>
            <consortium name="The Broad Institute Genomics Platform"/>
            <consortium name="The Broad Institute Genome Sequencing Center for Infectious Disease"/>
            <person name="Wu L."/>
            <person name="Ma J."/>
        </authorList>
    </citation>
    <scope>NUCLEOTIDE SEQUENCE [LARGE SCALE GENOMIC DNA]</scope>
    <source>
        <strain evidence="6">ICMP 19430</strain>
    </source>
</reference>
<comment type="caution">
    <text evidence="5">The sequence shown here is derived from an EMBL/GenBank/DDBJ whole genome shotgun (WGS) entry which is preliminary data.</text>
</comment>
<evidence type="ECO:0000256" key="2">
    <source>
        <dbReference type="HAMAP-Rule" id="MF_02087"/>
    </source>
</evidence>
<dbReference type="EMBL" id="JBHTCS010000007">
    <property type="protein sequence ID" value="MFC7447057.1"/>
    <property type="molecule type" value="Genomic_DNA"/>
</dbReference>
<dbReference type="PANTHER" id="PTHR10146:SF14">
    <property type="entry name" value="PYRIDOXAL PHOSPHATE HOMEOSTASIS PROTEIN"/>
    <property type="match status" value="1"/>
</dbReference>
<evidence type="ECO:0000313" key="5">
    <source>
        <dbReference type="EMBL" id="MFC7447057.1"/>
    </source>
</evidence>
<dbReference type="SUPFAM" id="SSF51419">
    <property type="entry name" value="PLP-binding barrel"/>
    <property type="match status" value="1"/>
</dbReference>
<dbReference type="InterPro" id="IPR001608">
    <property type="entry name" value="Ala_racemase_N"/>
</dbReference>
<dbReference type="NCBIfam" id="TIGR00044">
    <property type="entry name" value="YggS family pyridoxal phosphate-dependent enzyme"/>
    <property type="match status" value="1"/>
</dbReference>
<evidence type="ECO:0000256" key="3">
    <source>
        <dbReference type="RuleBase" id="RU004514"/>
    </source>
</evidence>
<comment type="similarity">
    <text evidence="2 3">Belongs to the pyridoxal phosphate-binding protein YggS/PROSC family.</text>
</comment>
<dbReference type="PROSITE" id="PS01211">
    <property type="entry name" value="UPF0001"/>
    <property type="match status" value="1"/>
</dbReference>
<evidence type="ECO:0000256" key="1">
    <source>
        <dbReference type="ARBA" id="ARBA00022898"/>
    </source>
</evidence>
<dbReference type="Gene3D" id="3.20.20.10">
    <property type="entry name" value="Alanine racemase"/>
    <property type="match status" value="1"/>
</dbReference>
<dbReference type="Proteomes" id="UP001596484">
    <property type="component" value="Unassembled WGS sequence"/>
</dbReference>
<feature type="domain" description="Alanine racemase N-terminal" evidence="4">
    <location>
        <begin position="36"/>
        <end position="244"/>
    </location>
</feature>
<accession>A0ABW2RTA2</accession>
<dbReference type="InterPro" id="IPR029066">
    <property type="entry name" value="PLP-binding_barrel"/>
</dbReference>
<dbReference type="InterPro" id="IPR011078">
    <property type="entry name" value="PyrdxlP_homeostasis"/>
</dbReference>
<protein>
    <recommendedName>
        <fullName evidence="2">Pyridoxal phosphate homeostasis protein</fullName>
        <shortName evidence="2">PLP homeostasis protein</shortName>
    </recommendedName>
</protein>
<gene>
    <name evidence="5" type="ORF">ACFQS9_04040</name>
</gene>
<sequence length="249" mass="26136">MGEVGRTRAEEIAANLRSVSARLADACRAADRDPADVQLLPVTKFFPASDVAILYGLGCREFGESREQEASSKVVELAAMTAADSAAVRWHMIGSVQRNKARSIAQWAYAIHSVDSPRLVDALAKAATAALEEGGRERPLRVLLQVSLDGDPLRGGVPVDELTELADHAESAAGLELSGLMAVPPLGSDPERAFAALQSAHNELLSSHPAATALSAGMTDDLEVAVRYGSTCVRVGTALLGSRPIASKN</sequence>